<feature type="compositionally biased region" description="Basic residues" evidence="1">
    <location>
        <begin position="68"/>
        <end position="79"/>
    </location>
</feature>
<protein>
    <submittedName>
        <fullName evidence="2">Uncharacterized protein</fullName>
    </submittedName>
</protein>
<feature type="compositionally biased region" description="Polar residues" evidence="1">
    <location>
        <begin position="1"/>
        <end position="10"/>
    </location>
</feature>
<feature type="region of interest" description="Disordered" evidence="1">
    <location>
        <begin position="1"/>
        <end position="79"/>
    </location>
</feature>
<sequence>MSNTRKAGNSKNHHKSDELAFDLDLRDPSDDHGYAGEQAREESRQAAMAAREKSMRTKMSAGQANTMRLKRGNQPRGGR</sequence>
<evidence type="ECO:0000313" key="2">
    <source>
        <dbReference type="EMBL" id="MFC4134324.1"/>
    </source>
</evidence>
<feature type="compositionally biased region" description="Basic and acidic residues" evidence="1">
    <location>
        <begin position="15"/>
        <end position="55"/>
    </location>
</feature>
<dbReference type="EMBL" id="JBHSAY010000015">
    <property type="protein sequence ID" value="MFC4134324.1"/>
    <property type="molecule type" value="Genomic_DNA"/>
</dbReference>
<proteinExistence type="predicted"/>
<accession>A0ABV8LWY8</accession>
<gene>
    <name evidence="2" type="ORF">ACFOZ4_27250</name>
</gene>
<evidence type="ECO:0000256" key="1">
    <source>
        <dbReference type="SAM" id="MobiDB-lite"/>
    </source>
</evidence>
<dbReference type="Proteomes" id="UP001595816">
    <property type="component" value="Unassembled WGS sequence"/>
</dbReference>
<evidence type="ECO:0000313" key="3">
    <source>
        <dbReference type="Proteomes" id="UP001595816"/>
    </source>
</evidence>
<name>A0ABV8LWY8_9ACTN</name>
<keyword evidence="3" id="KW-1185">Reference proteome</keyword>
<comment type="caution">
    <text evidence="2">The sequence shown here is derived from an EMBL/GenBank/DDBJ whole genome shotgun (WGS) entry which is preliminary data.</text>
</comment>
<organism evidence="2 3">
    <name type="scientific">Hamadaea flava</name>
    <dbReference type="NCBI Taxonomy" id="1742688"/>
    <lineage>
        <taxon>Bacteria</taxon>
        <taxon>Bacillati</taxon>
        <taxon>Actinomycetota</taxon>
        <taxon>Actinomycetes</taxon>
        <taxon>Micromonosporales</taxon>
        <taxon>Micromonosporaceae</taxon>
        <taxon>Hamadaea</taxon>
    </lineage>
</organism>
<reference evidence="3" key="1">
    <citation type="journal article" date="2019" name="Int. J. Syst. Evol. Microbiol.">
        <title>The Global Catalogue of Microorganisms (GCM) 10K type strain sequencing project: providing services to taxonomists for standard genome sequencing and annotation.</title>
        <authorList>
            <consortium name="The Broad Institute Genomics Platform"/>
            <consortium name="The Broad Institute Genome Sequencing Center for Infectious Disease"/>
            <person name="Wu L."/>
            <person name="Ma J."/>
        </authorList>
    </citation>
    <scope>NUCLEOTIDE SEQUENCE [LARGE SCALE GENOMIC DNA]</scope>
    <source>
        <strain evidence="3">CGMCC 4.7289</strain>
    </source>
</reference>
<dbReference type="RefSeq" id="WP_253761510.1">
    <property type="nucleotide sequence ID" value="NZ_JAMZDZ010000001.1"/>
</dbReference>